<proteinExistence type="predicted"/>
<protein>
    <submittedName>
        <fullName evidence="1">Uncharacterized protein</fullName>
    </submittedName>
</protein>
<sequence>MQIQNVKIKNITKQNKKLFVVDDERDRHPILQLLVTDLDDIPKDYYKKLKDGGLSLVIHNT</sequence>
<accession>F4P994</accession>
<dbReference type="EMBL" id="GL882889">
    <property type="protein sequence ID" value="EGF78303.1"/>
    <property type="molecule type" value="Genomic_DNA"/>
</dbReference>
<dbReference type="InParanoid" id="F4P994"/>
<reference evidence="1 2" key="1">
    <citation type="submission" date="2009-12" db="EMBL/GenBank/DDBJ databases">
        <title>The draft genome of Batrachochytrium dendrobatidis.</title>
        <authorList>
            <consortium name="US DOE Joint Genome Institute (JGI-PGF)"/>
            <person name="Kuo A."/>
            <person name="Salamov A."/>
            <person name="Schmutz J."/>
            <person name="Lucas S."/>
            <person name="Pitluck S."/>
            <person name="Rosenblum E."/>
            <person name="Stajich J."/>
            <person name="Eisen M."/>
            <person name="Grigoriev I.V."/>
        </authorList>
    </citation>
    <scope>NUCLEOTIDE SEQUENCE [LARGE SCALE GENOMIC DNA]</scope>
    <source>
        <strain evidence="2">JAM81 / FGSC 10211</strain>
    </source>
</reference>
<organism evidence="1 2">
    <name type="scientific">Batrachochytrium dendrobatidis (strain JAM81 / FGSC 10211)</name>
    <name type="common">Frog chytrid fungus</name>
    <dbReference type="NCBI Taxonomy" id="684364"/>
    <lineage>
        <taxon>Eukaryota</taxon>
        <taxon>Fungi</taxon>
        <taxon>Fungi incertae sedis</taxon>
        <taxon>Chytridiomycota</taxon>
        <taxon>Chytridiomycota incertae sedis</taxon>
        <taxon>Chytridiomycetes</taxon>
        <taxon>Rhizophydiales</taxon>
        <taxon>Rhizophydiales incertae sedis</taxon>
        <taxon>Batrachochytrium</taxon>
    </lineage>
</organism>
<dbReference type="Proteomes" id="UP000007241">
    <property type="component" value="Unassembled WGS sequence"/>
</dbReference>
<evidence type="ECO:0000313" key="1">
    <source>
        <dbReference type="EMBL" id="EGF78303.1"/>
    </source>
</evidence>
<dbReference type="AlphaFoldDB" id="F4P994"/>
<dbReference type="OrthoDB" id="2098683at2759"/>
<gene>
    <name evidence="1" type="ORF">BATDEDRAFT_90931</name>
</gene>
<evidence type="ECO:0000313" key="2">
    <source>
        <dbReference type="Proteomes" id="UP000007241"/>
    </source>
</evidence>
<name>F4P994_BATDJ</name>
<dbReference type="GeneID" id="18244071"/>
<keyword evidence="2" id="KW-1185">Reference proteome</keyword>
<dbReference type="RefSeq" id="XP_006681272.1">
    <property type="nucleotide sequence ID" value="XM_006681209.1"/>
</dbReference>
<dbReference type="HOGENOM" id="CLU_2922252_0_0_1"/>